<dbReference type="PANTHER" id="PTHR36928:SF1">
    <property type="entry name" value="PHOSPHATASE YCDX-RELATED"/>
    <property type="match status" value="1"/>
</dbReference>
<dbReference type="InterPro" id="IPR004013">
    <property type="entry name" value="PHP_dom"/>
</dbReference>
<sequence length="241" mass="26957">MEILIDMHNHTIASGHAYSTVQEIAVEANKKGLKFIGITDHGPKMPGGPHVYHIANQRVIPEKIYGVEILKGVEANIMDQEGQLDVPERILKNLDIVIAGLHDGCIEPWDIDGNTKALLNVMENNYVDIISHPGNPIFPIHKEKFVLKAKETKTLIEINNSSFRSSRKGSKDNCYEIAMLCKKHGVPVIANSDSHISFDVGRVDKAIELLEEVGMPEELIINTCVHRFTNYLKDKGKTRFV</sequence>
<comment type="caution">
    <text evidence="2">The sequence shown here is derived from an EMBL/GenBank/DDBJ whole genome shotgun (WGS) entry which is preliminary data.</text>
</comment>
<evidence type="ECO:0000313" key="3">
    <source>
        <dbReference type="Proteomes" id="UP000749471"/>
    </source>
</evidence>
<dbReference type="CDD" id="cd07437">
    <property type="entry name" value="PHP_HisPPase_Ycdx_like"/>
    <property type="match status" value="1"/>
</dbReference>
<protein>
    <submittedName>
        <fullName evidence="2">Phosphatase</fullName>
    </submittedName>
</protein>
<dbReference type="Proteomes" id="UP000749471">
    <property type="component" value="Unassembled WGS sequence"/>
</dbReference>
<gene>
    <name evidence="2" type="ORF">KQI42_19315</name>
</gene>
<dbReference type="InterPro" id="IPR050243">
    <property type="entry name" value="PHP_phosphatase"/>
</dbReference>
<feature type="domain" description="Polymerase/histidinol phosphatase N-terminal" evidence="1">
    <location>
        <begin position="5"/>
        <end position="79"/>
    </location>
</feature>
<dbReference type="NCBIfam" id="NF006702">
    <property type="entry name" value="PRK09248.1"/>
    <property type="match status" value="1"/>
</dbReference>
<dbReference type="RefSeq" id="WP_216522148.1">
    <property type="nucleotide sequence ID" value="NZ_JAHLPM010000026.1"/>
</dbReference>
<dbReference type="SMART" id="SM00481">
    <property type="entry name" value="POLIIIAc"/>
    <property type="match status" value="1"/>
</dbReference>
<dbReference type="PANTHER" id="PTHR36928">
    <property type="entry name" value="PHOSPHATASE YCDX-RELATED"/>
    <property type="match status" value="1"/>
</dbReference>
<dbReference type="Pfam" id="PF02811">
    <property type="entry name" value="PHP"/>
    <property type="match status" value="1"/>
</dbReference>
<organism evidence="2 3">
    <name type="scientific">Tissierella simiarum</name>
    <dbReference type="NCBI Taxonomy" id="2841534"/>
    <lineage>
        <taxon>Bacteria</taxon>
        <taxon>Bacillati</taxon>
        <taxon>Bacillota</taxon>
        <taxon>Tissierellia</taxon>
        <taxon>Tissierellales</taxon>
        <taxon>Tissierellaceae</taxon>
        <taxon>Tissierella</taxon>
    </lineage>
</organism>
<dbReference type="InterPro" id="IPR003141">
    <property type="entry name" value="Pol/His_phosphatase_N"/>
</dbReference>
<dbReference type="EMBL" id="JAHLPM010000026">
    <property type="protein sequence ID" value="MBU5440146.1"/>
    <property type="molecule type" value="Genomic_DNA"/>
</dbReference>
<evidence type="ECO:0000313" key="2">
    <source>
        <dbReference type="EMBL" id="MBU5440146.1"/>
    </source>
</evidence>
<keyword evidence="3" id="KW-1185">Reference proteome</keyword>
<proteinExistence type="inferred from homology"/>
<dbReference type="InterPro" id="IPR023710">
    <property type="entry name" value="Phosphatase_YcdX_put"/>
</dbReference>
<evidence type="ECO:0000259" key="1">
    <source>
        <dbReference type="SMART" id="SM00481"/>
    </source>
</evidence>
<reference evidence="2 3" key="1">
    <citation type="submission" date="2021-06" db="EMBL/GenBank/DDBJ databases">
        <authorList>
            <person name="Sun Q."/>
            <person name="Li D."/>
        </authorList>
    </citation>
    <scope>NUCLEOTIDE SEQUENCE [LARGE SCALE GENOMIC DNA]</scope>
    <source>
        <strain evidence="2 3">MSJ-40</strain>
    </source>
</reference>
<accession>A0ABS6EB42</accession>
<dbReference type="HAMAP" id="MF_01561">
    <property type="entry name" value="YcdX_phosphat"/>
    <property type="match status" value="1"/>
</dbReference>
<name>A0ABS6EB42_9FIRM</name>